<feature type="transmembrane region" description="Helical" evidence="1">
    <location>
        <begin position="35"/>
        <end position="60"/>
    </location>
</feature>
<dbReference type="Proteomes" id="UP000773462">
    <property type="component" value="Unassembled WGS sequence"/>
</dbReference>
<keyword evidence="1" id="KW-0812">Transmembrane</keyword>
<dbReference type="RefSeq" id="WP_209877012.1">
    <property type="nucleotide sequence ID" value="NZ_JAGGLV010000017.1"/>
</dbReference>
<evidence type="ECO:0000256" key="1">
    <source>
        <dbReference type="SAM" id="Phobius"/>
    </source>
</evidence>
<keyword evidence="3" id="KW-1185">Reference proteome</keyword>
<sequence length="248" mass="27434">MQRQRSYTGLVTGIYVAVLAVTAGTFFTFGFSESLLRFVVTLLAVGMAETVGYVYCMLWLRRAAEAGRTSPVFISGAVIIVFYLAAVLASAILLDWLLELSPLWYAGEQLLILIVASTVLVATGGYGRNAASGERRAADASRSLRTHMQELQEIRGIAGTWKHSEASRLVELIDSLEEKFRYSDPVSRPGLYATEDIIRQQISLLHDHVALLLVLKELPARWDTETEELTESIAGTLQRRNLELAALK</sequence>
<reference evidence="2 3" key="1">
    <citation type="submission" date="2021-03" db="EMBL/GenBank/DDBJ databases">
        <title>Genomic Encyclopedia of Type Strains, Phase IV (KMG-IV): sequencing the most valuable type-strain genomes for metagenomic binning, comparative biology and taxonomic classification.</title>
        <authorList>
            <person name="Goeker M."/>
        </authorList>
    </citation>
    <scope>NUCLEOTIDE SEQUENCE [LARGE SCALE GENOMIC DNA]</scope>
    <source>
        <strain evidence="2 3">DSM 101953</strain>
    </source>
</reference>
<keyword evidence="1" id="KW-1133">Transmembrane helix</keyword>
<comment type="caution">
    <text evidence="2">The sequence shown here is derived from an EMBL/GenBank/DDBJ whole genome shotgun (WGS) entry which is preliminary data.</text>
</comment>
<accession>A0ABS4NYI7</accession>
<keyword evidence="1" id="KW-0472">Membrane</keyword>
<evidence type="ECO:0000313" key="2">
    <source>
        <dbReference type="EMBL" id="MBP2114474.1"/>
    </source>
</evidence>
<dbReference type="EMBL" id="JAGGLV010000017">
    <property type="protein sequence ID" value="MBP2114474.1"/>
    <property type="molecule type" value="Genomic_DNA"/>
</dbReference>
<evidence type="ECO:0000313" key="3">
    <source>
        <dbReference type="Proteomes" id="UP000773462"/>
    </source>
</evidence>
<name>A0ABS4NYI7_9BACL</name>
<proteinExistence type="predicted"/>
<organism evidence="2 3">
    <name type="scientific">Paenibacillus silagei</name>
    <dbReference type="NCBI Taxonomy" id="1670801"/>
    <lineage>
        <taxon>Bacteria</taxon>
        <taxon>Bacillati</taxon>
        <taxon>Bacillota</taxon>
        <taxon>Bacilli</taxon>
        <taxon>Bacillales</taxon>
        <taxon>Paenibacillaceae</taxon>
        <taxon>Paenibacillus</taxon>
    </lineage>
</organism>
<feature type="transmembrane region" description="Helical" evidence="1">
    <location>
        <begin position="72"/>
        <end position="98"/>
    </location>
</feature>
<gene>
    <name evidence="2" type="ORF">J2Z70_004640</name>
</gene>
<feature type="transmembrane region" description="Helical" evidence="1">
    <location>
        <begin position="7"/>
        <end position="29"/>
    </location>
</feature>
<feature type="transmembrane region" description="Helical" evidence="1">
    <location>
        <begin position="110"/>
        <end position="127"/>
    </location>
</feature>
<protein>
    <submittedName>
        <fullName evidence="2">Uncharacterized protein</fullName>
    </submittedName>
</protein>